<dbReference type="EMBL" id="BMQQ01000048">
    <property type="protein sequence ID" value="GGT64385.1"/>
    <property type="molecule type" value="Genomic_DNA"/>
</dbReference>
<sequence>MTARLVVGNGGQEPRELSVEPWADVHWIPPKQSSVVVTHSPRDSWPGTLRGDEPFQVDHRADSVTVWANGHCFHISDQDGNEILAVDYDCPDRAPACGSRDGGWL</sequence>
<dbReference type="RefSeq" id="WP_189205432.1">
    <property type="nucleotide sequence ID" value="NZ_BMQQ01000048.1"/>
</dbReference>
<dbReference type="AlphaFoldDB" id="A0A918HIV6"/>
<gene>
    <name evidence="1" type="ORF">GCM10014713_66830</name>
</gene>
<evidence type="ECO:0000313" key="1">
    <source>
        <dbReference type="EMBL" id="GGT64385.1"/>
    </source>
</evidence>
<accession>A0A918HIV6</accession>
<reference evidence="1" key="1">
    <citation type="journal article" date="2014" name="Int. J. Syst. Evol. Microbiol.">
        <title>Complete genome sequence of Corynebacterium casei LMG S-19264T (=DSM 44701T), isolated from a smear-ripened cheese.</title>
        <authorList>
            <consortium name="US DOE Joint Genome Institute (JGI-PGF)"/>
            <person name="Walter F."/>
            <person name="Albersmeier A."/>
            <person name="Kalinowski J."/>
            <person name="Ruckert C."/>
        </authorList>
    </citation>
    <scope>NUCLEOTIDE SEQUENCE</scope>
    <source>
        <strain evidence="1">JCM 3172</strain>
    </source>
</reference>
<evidence type="ECO:0000313" key="2">
    <source>
        <dbReference type="Proteomes" id="UP000619486"/>
    </source>
</evidence>
<keyword evidence="2" id="KW-1185">Reference proteome</keyword>
<organism evidence="1 2">
    <name type="scientific">Streptomyces purpureus</name>
    <dbReference type="NCBI Taxonomy" id="1951"/>
    <lineage>
        <taxon>Bacteria</taxon>
        <taxon>Bacillati</taxon>
        <taxon>Actinomycetota</taxon>
        <taxon>Actinomycetes</taxon>
        <taxon>Kitasatosporales</taxon>
        <taxon>Streptomycetaceae</taxon>
        <taxon>Streptomyces</taxon>
    </lineage>
</organism>
<dbReference type="Proteomes" id="UP000619486">
    <property type="component" value="Unassembled WGS sequence"/>
</dbReference>
<name>A0A918HIV6_9ACTN</name>
<reference evidence="1" key="2">
    <citation type="submission" date="2020-09" db="EMBL/GenBank/DDBJ databases">
        <authorList>
            <person name="Sun Q."/>
            <person name="Ohkuma M."/>
        </authorList>
    </citation>
    <scope>NUCLEOTIDE SEQUENCE</scope>
    <source>
        <strain evidence="1">JCM 3172</strain>
    </source>
</reference>
<comment type="caution">
    <text evidence="1">The sequence shown here is derived from an EMBL/GenBank/DDBJ whole genome shotgun (WGS) entry which is preliminary data.</text>
</comment>
<proteinExistence type="predicted"/>
<protein>
    <submittedName>
        <fullName evidence="1">Uncharacterized protein</fullName>
    </submittedName>
</protein>